<dbReference type="KEGG" id="tun:J9260_03020"/>
<dbReference type="InterPro" id="IPR001431">
    <property type="entry name" value="Pept_M16_Zn_BS"/>
</dbReference>
<dbReference type="Gene3D" id="3.30.830.10">
    <property type="entry name" value="Metalloenzyme, LuxS/M16 peptidase-like"/>
    <property type="match status" value="2"/>
</dbReference>
<dbReference type="EMBL" id="CP072793">
    <property type="protein sequence ID" value="QTR54080.1"/>
    <property type="molecule type" value="Genomic_DNA"/>
</dbReference>
<sequence length="474" mass="53289">MRRILTFTGKIRNPKTILAFSCLFAGFFTLPAVAIERVKTENPVYEYKLDNGLKILVKQDKRAPIAVMQLWYKVGSSYEQNGLTGVSHVLEHMMFKGTQKHPDGEFNRIINENGAQDNAFTSKDYTAYYQVIAADRLQVAMELEADRMRNLLLPPAEFKKEIEVVKEERRWRTDDKPTSLTYEQFNAMAFMNSPYRNPVIGWMADLNAMQVEDLRAWYERWYAPNNATLVVVGDVDPQKVRDLAQQYYGAIKPTEVIPPPKPQQEVAQTGVRHIKVKAPAELPYLMMGYKAPGLLGAKEAWEPYALDVLASILDGGNSSRFAKDLVRGKAIASEASAWYSNDGRLPDLFVLSGMPTKGEKLETVKTALLEQVTKLQQQPVSAEELERVKAQVIAGEIYQRDSQRHQATLLGSYESVGLGYAVADAYVDNILAITPEQVQAVAKKYLVEDGLTIAELDPQPIDPNKPKIAPNFVR</sequence>
<evidence type="ECO:0000256" key="4">
    <source>
        <dbReference type="ARBA" id="ARBA00022723"/>
    </source>
</evidence>
<dbReference type="PANTHER" id="PTHR43690:SF17">
    <property type="entry name" value="PROTEIN YHJJ"/>
    <property type="match status" value="1"/>
</dbReference>
<evidence type="ECO:0000259" key="10">
    <source>
        <dbReference type="Pfam" id="PF05193"/>
    </source>
</evidence>
<dbReference type="InterPro" id="IPR050626">
    <property type="entry name" value="Peptidase_M16"/>
</dbReference>
<evidence type="ECO:0000256" key="7">
    <source>
        <dbReference type="ARBA" id="ARBA00023049"/>
    </source>
</evidence>
<dbReference type="AlphaFoldDB" id="A0A975IIT9"/>
<proteinExistence type="inferred from homology"/>
<evidence type="ECO:0000259" key="9">
    <source>
        <dbReference type="Pfam" id="PF00675"/>
    </source>
</evidence>
<keyword evidence="5" id="KW-0378">Hydrolase</keyword>
<evidence type="ECO:0000256" key="3">
    <source>
        <dbReference type="ARBA" id="ARBA00022670"/>
    </source>
</evidence>
<dbReference type="GO" id="GO:0006508">
    <property type="term" value="P:proteolysis"/>
    <property type="evidence" value="ECO:0007669"/>
    <property type="project" value="UniProtKB-KW"/>
</dbReference>
<protein>
    <submittedName>
        <fullName evidence="11">Insulinase family protein</fullName>
    </submittedName>
</protein>
<evidence type="ECO:0000256" key="2">
    <source>
        <dbReference type="ARBA" id="ARBA00007261"/>
    </source>
</evidence>
<keyword evidence="7" id="KW-0482">Metalloprotease</keyword>
<dbReference type="SUPFAM" id="SSF63411">
    <property type="entry name" value="LuxS/MPP-like metallohydrolase"/>
    <property type="match status" value="2"/>
</dbReference>
<dbReference type="RefSeq" id="WP_210219581.1">
    <property type="nucleotide sequence ID" value="NZ_CP072793.1"/>
</dbReference>
<evidence type="ECO:0000256" key="8">
    <source>
        <dbReference type="RuleBase" id="RU004447"/>
    </source>
</evidence>
<evidence type="ECO:0000256" key="6">
    <source>
        <dbReference type="ARBA" id="ARBA00022833"/>
    </source>
</evidence>
<evidence type="ECO:0000256" key="5">
    <source>
        <dbReference type="ARBA" id="ARBA00022801"/>
    </source>
</evidence>
<evidence type="ECO:0000313" key="12">
    <source>
        <dbReference type="Proteomes" id="UP000672009"/>
    </source>
</evidence>
<dbReference type="GO" id="GO:0046872">
    <property type="term" value="F:metal ion binding"/>
    <property type="evidence" value="ECO:0007669"/>
    <property type="project" value="UniProtKB-KW"/>
</dbReference>
<dbReference type="InterPro" id="IPR011765">
    <property type="entry name" value="Pept_M16_N"/>
</dbReference>
<comment type="similarity">
    <text evidence="2 8">Belongs to the peptidase M16 family.</text>
</comment>
<keyword evidence="12" id="KW-1185">Reference proteome</keyword>
<dbReference type="InterPro" id="IPR011249">
    <property type="entry name" value="Metalloenz_LuxS/M16"/>
</dbReference>
<reference evidence="11" key="1">
    <citation type="submission" date="2021-04" db="EMBL/GenBank/DDBJ databases">
        <title>Genomics, taxonomy and metabolism of representatives of sulfur bacteria of the genus Thiothrix: Thiothrix fructosivorans QT, Thiothrix unzii A1T and three new species, Thiothrix subterranea sp. nov., Thiothrix litoralis sp. nov. and 'Candidatus Thiothrix anitrata' sp. nov.</title>
        <authorList>
            <person name="Ravin N.V."/>
            <person name="Smolyakov D."/>
            <person name="Rudenko T.S."/>
            <person name="Mardanov A.V."/>
            <person name="Beletsky A.V."/>
            <person name="Markov N.D."/>
            <person name="Fomenkov A.I."/>
            <person name="Roberts R.J."/>
            <person name="Karnachuk O.V."/>
            <person name="Novikov A."/>
            <person name="Grabovich M.Y."/>
        </authorList>
    </citation>
    <scope>NUCLEOTIDE SEQUENCE</scope>
    <source>
        <strain evidence="11">A1</strain>
    </source>
</reference>
<dbReference type="Proteomes" id="UP000672009">
    <property type="component" value="Chromosome"/>
</dbReference>
<dbReference type="PROSITE" id="PS00143">
    <property type="entry name" value="INSULINASE"/>
    <property type="match status" value="1"/>
</dbReference>
<feature type="domain" description="Peptidase M16 C-terminal" evidence="10">
    <location>
        <begin position="210"/>
        <end position="391"/>
    </location>
</feature>
<keyword evidence="4" id="KW-0479">Metal-binding</keyword>
<dbReference type="Pfam" id="PF05193">
    <property type="entry name" value="Peptidase_M16_C"/>
    <property type="match status" value="1"/>
</dbReference>
<organism evidence="11 12">
    <name type="scientific">Thiothrix unzii</name>
    <dbReference type="NCBI Taxonomy" id="111769"/>
    <lineage>
        <taxon>Bacteria</taxon>
        <taxon>Pseudomonadati</taxon>
        <taxon>Pseudomonadota</taxon>
        <taxon>Gammaproteobacteria</taxon>
        <taxon>Thiotrichales</taxon>
        <taxon>Thiotrichaceae</taxon>
        <taxon>Thiothrix</taxon>
    </lineage>
</organism>
<keyword evidence="3" id="KW-0645">Protease</keyword>
<dbReference type="Pfam" id="PF00675">
    <property type="entry name" value="Peptidase_M16"/>
    <property type="match status" value="1"/>
</dbReference>
<accession>A0A975IIT9</accession>
<dbReference type="InterPro" id="IPR007863">
    <property type="entry name" value="Peptidase_M16_C"/>
</dbReference>
<name>A0A975IIT9_9GAMM</name>
<gene>
    <name evidence="11" type="ORF">J9260_03020</name>
</gene>
<evidence type="ECO:0000256" key="1">
    <source>
        <dbReference type="ARBA" id="ARBA00001947"/>
    </source>
</evidence>
<dbReference type="GO" id="GO:0004222">
    <property type="term" value="F:metalloendopeptidase activity"/>
    <property type="evidence" value="ECO:0007669"/>
    <property type="project" value="InterPro"/>
</dbReference>
<keyword evidence="6" id="KW-0862">Zinc</keyword>
<dbReference type="PANTHER" id="PTHR43690">
    <property type="entry name" value="NARDILYSIN"/>
    <property type="match status" value="1"/>
</dbReference>
<evidence type="ECO:0000313" key="11">
    <source>
        <dbReference type="EMBL" id="QTR54080.1"/>
    </source>
</evidence>
<feature type="domain" description="Peptidase M16 N-terminal" evidence="9">
    <location>
        <begin position="55"/>
        <end position="200"/>
    </location>
</feature>
<comment type="cofactor">
    <cofactor evidence="1">
        <name>Zn(2+)</name>
        <dbReference type="ChEBI" id="CHEBI:29105"/>
    </cofactor>
</comment>